<reference evidence="3 4" key="1">
    <citation type="submission" date="2024-01" db="EMBL/GenBank/DDBJ databases">
        <title>A draft genome for the cacao thread blight pathogen Marasmiellus scandens.</title>
        <authorList>
            <person name="Baruah I.K."/>
            <person name="Leung J."/>
            <person name="Bukari Y."/>
            <person name="Amoako-Attah I."/>
            <person name="Meinhardt L.W."/>
            <person name="Bailey B.A."/>
            <person name="Cohen S.P."/>
        </authorList>
    </citation>
    <scope>NUCLEOTIDE SEQUENCE [LARGE SCALE GENOMIC DNA]</scope>
    <source>
        <strain evidence="3 4">GH-19</strain>
    </source>
</reference>
<feature type="transmembrane region" description="Helical" evidence="2">
    <location>
        <begin position="139"/>
        <end position="164"/>
    </location>
</feature>
<feature type="transmembrane region" description="Helical" evidence="2">
    <location>
        <begin position="20"/>
        <end position="45"/>
    </location>
</feature>
<evidence type="ECO:0000313" key="4">
    <source>
        <dbReference type="Proteomes" id="UP001498398"/>
    </source>
</evidence>
<accession>A0ABR1JHN0</accession>
<sequence length="360" mass="40118">MAPYYGPEDPATQPIERYFLAGNFICGVGYGVQLVLYVTCARHLWSVRKKNPKSMYLLAYITTLIILETIWVSAAANTVQLNWVDNRNYPGGPWQYFLDTQALPVNVMFYAFMFVMAFLSDILLLWRCWVIWRASGTRLLASLAIAFPVVVLLGSFVTGTLWTLQSTQPGLSLYSKEPLAFGTSYYTISLAVNILVTILIIGRLLFFRKRIIQVLPEEHAKQYISLATIIVESAALYSIFALVFLITYATGHPANQILLATETACQQIAGYLIIYRVADGRAWHQTTMHSALSALEFQQNNNNSGSDGTAAKRRPVNDPYGQVTHISTFEIAAEGPTDDSGGSSNDRSMEEIRRRGAQAV</sequence>
<name>A0ABR1JHN0_9AGAR</name>
<organism evidence="3 4">
    <name type="scientific">Marasmiellus scandens</name>
    <dbReference type="NCBI Taxonomy" id="2682957"/>
    <lineage>
        <taxon>Eukaryota</taxon>
        <taxon>Fungi</taxon>
        <taxon>Dikarya</taxon>
        <taxon>Basidiomycota</taxon>
        <taxon>Agaricomycotina</taxon>
        <taxon>Agaricomycetes</taxon>
        <taxon>Agaricomycetidae</taxon>
        <taxon>Agaricales</taxon>
        <taxon>Marasmiineae</taxon>
        <taxon>Omphalotaceae</taxon>
        <taxon>Marasmiellus</taxon>
    </lineage>
</organism>
<feature type="region of interest" description="Disordered" evidence="1">
    <location>
        <begin position="331"/>
        <end position="360"/>
    </location>
</feature>
<protein>
    <submittedName>
        <fullName evidence="3">Uncharacterized protein</fullName>
    </submittedName>
</protein>
<feature type="transmembrane region" description="Helical" evidence="2">
    <location>
        <begin position="107"/>
        <end position="127"/>
    </location>
</feature>
<evidence type="ECO:0000313" key="3">
    <source>
        <dbReference type="EMBL" id="KAK7461477.1"/>
    </source>
</evidence>
<feature type="transmembrane region" description="Helical" evidence="2">
    <location>
        <begin position="57"/>
        <end position="76"/>
    </location>
</feature>
<feature type="transmembrane region" description="Helical" evidence="2">
    <location>
        <begin position="226"/>
        <end position="249"/>
    </location>
</feature>
<gene>
    <name evidence="3" type="ORF">VKT23_008654</name>
</gene>
<evidence type="ECO:0000256" key="2">
    <source>
        <dbReference type="SAM" id="Phobius"/>
    </source>
</evidence>
<proteinExistence type="predicted"/>
<dbReference type="Proteomes" id="UP001498398">
    <property type="component" value="Unassembled WGS sequence"/>
</dbReference>
<feature type="transmembrane region" description="Helical" evidence="2">
    <location>
        <begin position="184"/>
        <end position="206"/>
    </location>
</feature>
<keyword evidence="2" id="KW-0472">Membrane</keyword>
<dbReference type="EMBL" id="JBANRG010000013">
    <property type="protein sequence ID" value="KAK7461477.1"/>
    <property type="molecule type" value="Genomic_DNA"/>
</dbReference>
<keyword evidence="2" id="KW-0812">Transmembrane</keyword>
<comment type="caution">
    <text evidence="3">The sequence shown here is derived from an EMBL/GenBank/DDBJ whole genome shotgun (WGS) entry which is preliminary data.</text>
</comment>
<keyword evidence="2" id="KW-1133">Transmembrane helix</keyword>
<keyword evidence="4" id="KW-1185">Reference proteome</keyword>
<evidence type="ECO:0000256" key="1">
    <source>
        <dbReference type="SAM" id="MobiDB-lite"/>
    </source>
</evidence>